<dbReference type="AlphaFoldDB" id="A0A8H6XHG8"/>
<proteinExistence type="predicted"/>
<organism evidence="3 4">
    <name type="scientific">Mycena venus</name>
    <dbReference type="NCBI Taxonomy" id="2733690"/>
    <lineage>
        <taxon>Eukaryota</taxon>
        <taxon>Fungi</taxon>
        <taxon>Dikarya</taxon>
        <taxon>Basidiomycota</taxon>
        <taxon>Agaricomycotina</taxon>
        <taxon>Agaricomycetes</taxon>
        <taxon>Agaricomycetidae</taxon>
        <taxon>Agaricales</taxon>
        <taxon>Marasmiineae</taxon>
        <taxon>Mycenaceae</taxon>
        <taxon>Mycena</taxon>
    </lineage>
</organism>
<dbReference type="EMBL" id="JACAZI010000018">
    <property type="protein sequence ID" value="KAF7341132.1"/>
    <property type="molecule type" value="Genomic_DNA"/>
</dbReference>
<evidence type="ECO:0000256" key="1">
    <source>
        <dbReference type="SAM" id="Phobius"/>
    </source>
</evidence>
<protein>
    <submittedName>
        <fullName evidence="3">DUF3533 domain-containing protein</fullName>
    </submittedName>
</protein>
<evidence type="ECO:0000259" key="2">
    <source>
        <dbReference type="Pfam" id="PF12051"/>
    </source>
</evidence>
<feature type="transmembrane region" description="Helical" evidence="1">
    <location>
        <begin position="408"/>
        <end position="430"/>
    </location>
</feature>
<comment type="caution">
    <text evidence="3">The sequence shown here is derived from an EMBL/GenBank/DDBJ whole genome shotgun (WGS) entry which is preliminary data.</text>
</comment>
<evidence type="ECO:0000313" key="3">
    <source>
        <dbReference type="EMBL" id="KAF7341132.1"/>
    </source>
</evidence>
<dbReference type="InterPro" id="IPR022703">
    <property type="entry name" value="DUF3533"/>
</dbReference>
<keyword evidence="1" id="KW-1133">Transmembrane helix</keyword>
<feature type="transmembrane region" description="Helical" evidence="1">
    <location>
        <begin position="464"/>
        <end position="485"/>
    </location>
</feature>
<feature type="transmembrane region" description="Helical" evidence="1">
    <location>
        <begin position="102"/>
        <end position="126"/>
    </location>
</feature>
<dbReference type="InterPro" id="IPR053001">
    <property type="entry name" value="MNNG_permease-like"/>
</dbReference>
<feature type="transmembrane region" description="Helical" evidence="1">
    <location>
        <begin position="298"/>
        <end position="321"/>
    </location>
</feature>
<feature type="transmembrane region" description="Helical" evidence="1">
    <location>
        <begin position="342"/>
        <end position="361"/>
    </location>
</feature>
<keyword evidence="4" id="KW-1185">Reference proteome</keyword>
<feature type="transmembrane region" description="Helical" evidence="1">
    <location>
        <begin position="373"/>
        <end position="396"/>
    </location>
</feature>
<evidence type="ECO:0000313" key="4">
    <source>
        <dbReference type="Proteomes" id="UP000620124"/>
    </source>
</evidence>
<dbReference type="PANTHER" id="PTHR34814">
    <property type="entry name" value="NITROSOGUANIDINE RESISTANCE PROTEIN SNG1"/>
    <property type="match status" value="1"/>
</dbReference>
<dbReference type="Pfam" id="PF12051">
    <property type="entry name" value="DUF3533"/>
    <property type="match status" value="1"/>
</dbReference>
<dbReference type="GO" id="GO:0016020">
    <property type="term" value="C:membrane"/>
    <property type="evidence" value="ECO:0007669"/>
    <property type="project" value="TreeGrafter"/>
</dbReference>
<dbReference type="Proteomes" id="UP000620124">
    <property type="component" value="Unassembled WGS sequence"/>
</dbReference>
<sequence>MSLMKVRRAHTYQRLTLASTYALTDAIEVLKGRIPLSVPHQRHTFSCTDQQLKTHTAMEKLVRTTSPAASEATLHDVLPTASVPFSAKFLDKTPEASAARAIYLKTLVGGVGALAVVIFAVFSIYWGSVWSTPHHTLPGWIVDFDGGAVGQAVSAALSSINPGTNGVVWQVVPASQFPGGISELQHAIVQEKTWYAVTINSGASTNLSAAVSAADGSYNSSLAITFMGSEARNENIYRVHSRIITGQLEAITHQFTLQFLKNISSSSDLSTLLFTAPQLVSRPIYYTADNLRPFDVSVASTVTFVGLIYLVILSFFIVMVATAAREVSGLEKNLTLGSLVRVRIATSFIAYFFISLFYTLLSRAFQLPFDRNFGSAGLVIFWMLNWIGMLACGLALDAMITLLTARFIPFFLMIWIISNVSVSVFPLQVLPHVYRYGYAFPFYNISRAVRSIIFSTKNDVGMNFGILIAWVALSCITLTLFQWFMRRRLVATQGKASQL</sequence>
<accession>A0A8H6XHG8</accession>
<name>A0A8H6XHG8_9AGAR</name>
<dbReference type="OrthoDB" id="2140105at2759"/>
<reference evidence="3" key="1">
    <citation type="submission" date="2020-05" db="EMBL/GenBank/DDBJ databases">
        <title>Mycena genomes resolve the evolution of fungal bioluminescence.</title>
        <authorList>
            <person name="Tsai I.J."/>
        </authorList>
    </citation>
    <scope>NUCLEOTIDE SEQUENCE</scope>
    <source>
        <strain evidence="3">CCC161011</strain>
    </source>
</reference>
<dbReference type="PANTHER" id="PTHR34814:SF1">
    <property type="entry name" value="NITROSOGUANIDINE RESISTANCE PROTEIN SNG1"/>
    <property type="match status" value="1"/>
</dbReference>
<gene>
    <name evidence="3" type="ORF">MVEN_01847600</name>
</gene>
<keyword evidence="1" id="KW-0812">Transmembrane</keyword>
<keyword evidence="1" id="KW-0472">Membrane</keyword>
<feature type="domain" description="DUF3533" evidence="2">
    <location>
        <begin position="114"/>
        <end position="475"/>
    </location>
</feature>